<dbReference type="PANTHER" id="PTHR10579">
    <property type="entry name" value="CALCIUM-ACTIVATED CHLORIDE CHANNEL REGULATOR"/>
    <property type="match status" value="1"/>
</dbReference>
<dbReference type="SMART" id="SM00327">
    <property type="entry name" value="VWA"/>
    <property type="match status" value="1"/>
</dbReference>
<comment type="caution">
    <text evidence="4">The sequence shown here is derived from an EMBL/GenBank/DDBJ whole genome shotgun (WGS) entry which is preliminary data.</text>
</comment>
<evidence type="ECO:0000259" key="3">
    <source>
        <dbReference type="PROSITE" id="PS50234"/>
    </source>
</evidence>
<dbReference type="AlphaFoldDB" id="A0A7W9PF16"/>
<evidence type="ECO:0000313" key="4">
    <source>
        <dbReference type="EMBL" id="MBB5914947.1"/>
    </source>
</evidence>
<evidence type="ECO:0000256" key="1">
    <source>
        <dbReference type="SAM" id="Phobius"/>
    </source>
</evidence>
<keyword evidence="1" id="KW-0472">Membrane</keyword>
<dbReference type="EMBL" id="JACHIT010000001">
    <property type="protein sequence ID" value="MBB5914947.1"/>
    <property type="molecule type" value="Genomic_DNA"/>
</dbReference>
<dbReference type="Pfam" id="PF00092">
    <property type="entry name" value="VWA"/>
    <property type="match status" value="1"/>
</dbReference>
<reference evidence="4 5" key="1">
    <citation type="submission" date="2020-08" db="EMBL/GenBank/DDBJ databases">
        <title>Sequencing the genomes of 1000 actinobacteria strains.</title>
        <authorList>
            <person name="Klenk H.-P."/>
        </authorList>
    </citation>
    <scope>NUCLEOTIDE SEQUENCE [LARGE SCALE GENOMIC DNA]</scope>
    <source>
        <strain evidence="4 5">DSM 43582</strain>
    </source>
</reference>
<feature type="domain" description="VWFA" evidence="3">
    <location>
        <begin position="39"/>
        <end position="224"/>
    </location>
</feature>
<feature type="signal peptide" evidence="2">
    <location>
        <begin position="1"/>
        <end position="28"/>
    </location>
</feature>
<sequence length="637" mass="66209">MASGLVRSLAVVAAGVIGLLPMAVPALADEGGGGVQYAPTMVILDASGSMERPDSGGTMMDSAKRATRSFVSAAPDAAKVGLMTYGTSTGNAPEEKAAGCRDVSLLRRPDTLDKGALTAAVDGITARGWTPMGVALKQAAEALPTSGPRSIVLVSDGDDTCAPPDPCDVARELKKQGVDLIVHSIGFAVEANARAQLTCMAQATGGTYTDAPDGRSLEQILPRVSGAALRNYQTAGKPITGTDKYRTAPKATPGQYLDTIGQKETRYYAVDVPDGATAYFSGTMSFPRKSGISVTDDLNTLTLRVYGTDGRDCNVFEHEMVTKSSDGVALTVAKAWDGATKKKDGKTAADSCKGGGPYYFALEWDHVSTGVPERLPIELLVGLEPAVTDPGPAAVLPVTAFTPPTGPDVPTAGGGSFNVATELPGSGSYTDTLQRGEFVFYRVRLKWGQGLSYRVHFESNGHTGIDNMSNVQTVFYTPLRERIDSDFASYTGSENVLPNQFKSLATVPIRYGNRNADAYELRRQSVEGWYYIAVKAGATSSEGPNVPVPVRVEVTVAGQPEAGPKYVSAEDGGIFGEQRAGGTGGGTGETGGSVEPAVAAEASGSSKGWIVAAAGAGVVVVLLALVGGFVLGRRRRG</sequence>
<name>A0A7W9PF16_9NOCA</name>
<protein>
    <submittedName>
        <fullName evidence="4">Ca-activated chloride channel family protein</fullName>
    </submittedName>
</protein>
<dbReference type="InterPro" id="IPR051266">
    <property type="entry name" value="CLCR"/>
</dbReference>
<keyword evidence="1" id="KW-0812">Transmembrane</keyword>
<dbReference type="RefSeq" id="WP_246829469.1">
    <property type="nucleotide sequence ID" value="NZ_JACHIT010000001.1"/>
</dbReference>
<gene>
    <name evidence="4" type="ORF">BJY24_003814</name>
</gene>
<keyword evidence="5" id="KW-1185">Reference proteome</keyword>
<keyword evidence="1" id="KW-1133">Transmembrane helix</keyword>
<proteinExistence type="predicted"/>
<dbReference type="InterPro" id="IPR036465">
    <property type="entry name" value="vWFA_dom_sf"/>
</dbReference>
<dbReference type="InterPro" id="IPR002035">
    <property type="entry name" value="VWF_A"/>
</dbReference>
<feature type="chain" id="PRO_5031352312" evidence="2">
    <location>
        <begin position="29"/>
        <end position="637"/>
    </location>
</feature>
<dbReference type="Proteomes" id="UP000540412">
    <property type="component" value="Unassembled WGS sequence"/>
</dbReference>
<organism evidence="4 5">
    <name type="scientific">Nocardia transvalensis</name>
    <dbReference type="NCBI Taxonomy" id="37333"/>
    <lineage>
        <taxon>Bacteria</taxon>
        <taxon>Bacillati</taxon>
        <taxon>Actinomycetota</taxon>
        <taxon>Actinomycetes</taxon>
        <taxon>Mycobacteriales</taxon>
        <taxon>Nocardiaceae</taxon>
        <taxon>Nocardia</taxon>
    </lineage>
</organism>
<evidence type="ECO:0000313" key="5">
    <source>
        <dbReference type="Proteomes" id="UP000540412"/>
    </source>
</evidence>
<dbReference type="SUPFAM" id="SSF53300">
    <property type="entry name" value="vWA-like"/>
    <property type="match status" value="1"/>
</dbReference>
<dbReference type="Gene3D" id="3.40.50.410">
    <property type="entry name" value="von Willebrand factor, type A domain"/>
    <property type="match status" value="1"/>
</dbReference>
<dbReference type="PROSITE" id="PS50234">
    <property type="entry name" value="VWFA"/>
    <property type="match status" value="1"/>
</dbReference>
<keyword evidence="2" id="KW-0732">Signal</keyword>
<accession>A0A7W9PF16</accession>
<dbReference type="PANTHER" id="PTHR10579:SF43">
    <property type="entry name" value="ZINC FINGER (C3HC4-TYPE RING FINGER) FAMILY PROTEIN"/>
    <property type="match status" value="1"/>
</dbReference>
<evidence type="ECO:0000256" key="2">
    <source>
        <dbReference type="SAM" id="SignalP"/>
    </source>
</evidence>
<feature type="transmembrane region" description="Helical" evidence="1">
    <location>
        <begin position="609"/>
        <end position="631"/>
    </location>
</feature>